<evidence type="ECO:0000313" key="2">
    <source>
        <dbReference type="Proteomes" id="UP000092574"/>
    </source>
</evidence>
<protein>
    <recommendedName>
        <fullName evidence="3">YlbF family regulator</fullName>
    </recommendedName>
</protein>
<accession>A0A1C7IBC4</accession>
<dbReference type="Proteomes" id="UP000092574">
    <property type="component" value="Chromosome"/>
</dbReference>
<evidence type="ECO:0000313" key="1">
    <source>
        <dbReference type="EMBL" id="ANU76957.1"/>
    </source>
</evidence>
<keyword evidence="2" id="KW-1185">Reference proteome</keyword>
<name>A0A1C7IBC4_9FIRM</name>
<gene>
    <name evidence="1" type="ORF">A4V09_15030</name>
</gene>
<dbReference type="RefSeq" id="WP_018596065.1">
    <property type="nucleotide sequence ID" value="NZ_CP015405.2"/>
</dbReference>
<evidence type="ECO:0008006" key="3">
    <source>
        <dbReference type="Google" id="ProtNLM"/>
    </source>
</evidence>
<dbReference type="InterPro" id="IPR010368">
    <property type="entry name" value="Com_YlbF"/>
</dbReference>
<dbReference type="Gene3D" id="1.20.1500.10">
    <property type="entry name" value="YheA/YmcA-like"/>
    <property type="match status" value="1"/>
</dbReference>
<organism evidence="1 2">
    <name type="scientific">Blautia pseudococcoides</name>
    <dbReference type="NCBI Taxonomy" id="1796616"/>
    <lineage>
        <taxon>Bacteria</taxon>
        <taxon>Bacillati</taxon>
        <taxon>Bacillota</taxon>
        <taxon>Clostridia</taxon>
        <taxon>Lachnospirales</taxon>
        <taxon>Lachnospiraceae</taxon>
        <taxon>Blautia</taxon>
    </lineage>
</organism>
<dbReference type="SUPFAM" id="SSF158622">
    <property type="entry name" value="YheA/YmcA-like"/>
    <property type="match status" value="1"/>
</dbReference>
<dbReference type="InterPro" id="IPR023378">
    <property type="entry name" value="YheA/YmcA-like_dom_sf"/>
</dbReference>
<dbReference type="STRING" id="1796616.A4V09_15030"/>
<sequence>MSIIDVCVDKLVHAIKNGVVYKQYCTALEEIKAIPGLKEQVDELRKLNYQIQAEGDEINLYDAIDDVDSKMDELCRIPEVNRFLEAELTLCRQLQSIDASIHQGIQLDIPDL</sequence>
<proteinExistence type="predicted"/>
<dbReference type="GeneID" id="75054389"/>
<dbReference type="EMBL" id="CP015405">
    <property type="protein sequence ID" value="ANU76957.1"/>
    <property type="molecule type" value="Genomic_DNA"/>
</dbReference>
<dbReference type="Pfam" id="PF06133">
    <property type="entry name" value="Com_YlbF"/>
    <property type="match status" value="1"/>
</dbReference>
<dbReference type="KEGG" id="byl:A4V09_15030"/>
<dbReference type="AlphaFoldDB" id="A0A1C7IBC4"/>
<reference evidence="1" key="1">
    <citation type="submission" date="2017-04" db="EMBL/GenBank/DDBJ databases">
        <title>Complete Genome Sequences of Twelve Strains of a Stable Defined Moderately Diverse Mouse Microbiota 2 (sDMDMm2).</title>
        <authorList>
            <person name="Uchimura Y."/>
            <person name="Wyss M."/>
            <person name="Brugiroux S."/>
            <person name="Limenitakis J.P."/>
            <person name="Stecher B."/>
            <person name="McCoy K.D."/>
            <person name="Macpherson A.J."/>
        </authorList>
    </citation>
    <scope>NUCLEOTIDE SEQUENCE</scope>
    <source>
        <strain evidence="1">YL58</strain>
    </source>
</reference>
<dbReference type="OrthoDB" id="1766338at2"/>